<comment type="caution">
    <text evidence="6">The sequence shown here is derived from an EMBL/GenBank/DDBJ whole genome shotgun (WGS) entry which is preliminary data.</text>
</comment>
<keyword evidence="7" id="KW-1185">Reference proteome</keyword>
<keyword evidence="1" id="KW-0805">Transcription regulation</keyword>
<accession>A0AB35X2Z1</accession>
<dbReference type="GO" id="GO:0003700">
    <property type="term" value="F:DNA-binding transcription factor activity"/>
    <property type="evidence" value="ECO:0007669"/>
    <property type="project" value="InterPro"/>
</dbReference>
<dbReference type="GO" id="GO:0043565">
    <property type="term" value="F:sequence-specific DNA binding"/>
    <property type="evidence" value="ECO:0007669"/>
    <property type="project" value="InterPro"/>
</dbReference>
<proteinExistence type="predicted"/>
<dbReference type="SMART" id="SM00342">
    <property type="entry name" value="HTH_ARAC"/>
    <property type="match status" value="1"/>
</dbReference>
<dbReference type="InterPro" id="IPR009057">
    <property type="entry name" value="Homeodomain-like_sf"/>
</dbReference>
<dbReference type="SUPFAM" id="SSF51445">
    <property type="entry name" value="(Trans)glycosidases"/>
    <property type="match status" value="1"/>
</dbReference>
<dbReference type="Gene3D" id="3.20.20.80">
    <property type="entry name" value="Glycosidases"/>
    <property type="match status" value="1"/>
</dbReference>
<evidence type="ECO:0000259" key="5">
    <source>
        <dbReference type="PROSITE" id="PS01124"/>
    </source>
</evidence>
<name>A0AB35X2Z1_9ENTR</name>
<dbReference type="PANTHER" id="PTHR46796">
    <property type="entry name" value="HTH-TYPE TRANSCRIPTIONAL ACTIVATOR RHAS-RELATED"/>
    <property type="match status" value="1"/>
</dbReference>
<dbReference type="InterPro" id="IPR018060">
    <property type="entry name" value="HTH_AraC"/>
</dbReference>
<keyword evidence="3" id="KW-0804">Transcription</keyword>
<evidence type="ECO:0000313" key="6">
    <source>
        <dbReference type="EMBL" id="MEE9653929.1"/>
    </source>
</evidence>
<dbReference type="Gene3D" id="2.60.40.1500">
    <property type="entry name" value="Glycosyl hydrolase domain, family 39"/>
    <property type="match status" value="1"/>
</dbReference>
<evidence type="ECO:0000256" key="1">
    <source>
        <dbReference type="ARBA" id="ARBA00023015"/>
    </source>
</evidence>
<organism evidence="6 7">
    <name type="scientific">Kluyvera ascorbata</name>
    <dbReference type="NCBI Taxonomy" id="51288"/>
    <lineage>
        <taxon>Bacteria</taxon>
        <taxon>Pseudomonadati</taxon>
        <taxon>Pseudomonadota</taxon>
        <taxon>Gammaproteobacteria</taxon>
        <taxon>Enterobacterales</taxon>
        <taxon>Enterobacteriaceae</taxon>
        <taxon>Kluyvera</taxon>
    </lineage>
</organism>
<dbReference type="InterPro" id="IPR050204">
    <property type="entry name" value="AraC_XylS_family_regulators"/>
</dbReference>
<dbReference type="RefSeq" id="WP_331387988.1">
    <property type="nucleotide sequence ID" value="NZ_JAZKKV010000001.1"/>
</dbReference>
<dbReference type="Pfam" id="PF12833">
    <property type="entry name" value="HTH_18"/>
    <property type="match status" value="1"/>
</dbReference>
<dbReference type="Proteomes" id="UP001331691">
    <property type="component" value="Unassembled WGS sequence"/>
</dbReference>
<sequence>MPTQQISDFSVVVQDVRHQTHEEQPALALLWVLQGDVTLETSNGTRRLLDRALAVVNPNQRWSLVSEQPNTLMTLTVAANWLTRMDAHFFGFDYQITAQPHASLAHEARLCSLMRQLLITHLTNHETHSRLEANRWLCEVALLLATHFQQPRQSSTPHSEAAWSHRIRQVVARIESQYTRRLSLAEIARAERVSEAWLSRLFHKEVGVSFMQFITALRLEKSAELLLTTALPVQRIAQQQGFASARVMSDLFKRRHGMTPRQFRQQTTSQSRSRPREILPDRTLPVAAETLYALLNHTSTAAWDNPPPLQHHSQPRQIALNTLPARRVPLRRSEIIITLRELDDLLRDDVRQSLLALHAQMPIAGIDINEPFLSSRLFSDGWDDPQMVGYACWYNLQQVFTFLSRMGWRVLLHTSLTTRPDLLRQFLSLAAQHFPPSTLASWQFVWHWSPQASKEVWAQQKAAIRALSPDSSLGIWHRFTMAEDGIVDDAIITSPLLKEADFLACSANANERFQQQSFDGPRLSAAESYPVEKVRQIQRALRQHHLALPLWLLSWNTLTGSTRRTNGEFFRGALLMNNLLGLAEQVQLTGFWLNSSQQGEARSNGTFDTSSLALYYHHGLPRPIFWVLWLWHRLRGDVLVNDKNILLLHHHGRYQLLLRNPVVFNPWLSSEEAFIQRFRQQYPVALQPLHGKWKIKRHLFDQLNGALFPYLDAIDSSSGPDEETWTWLVHKTRPALSVREENVEENWQVVEALESNALVLYELTPLI</sequence>
<feature type="region of interest" description="Disordered" evidence="4">
    <location>
        <begin position="257"/>
        <end position="278"/>
    </location>
</feature>
<dbReference type="InterPro" id="IPR017853">
    <property type="entry name" value="GH"/>
</dbReference>
<evidence type="ECO:0000256" key="2">
    <source>
        <dbReference type="ARBA" id="ARBA00023125"/>
    </source>
</evidence>
<evidence type="ECO:0000256" key="3">
    <source>
        <dbReference type="ARBA" id="ARBA00023163"/>
    </source>
</evidence>
<gene>
    <name evidence="6" type="ORF">V4836_07130</name>
</gene>
<feature type="domain" description="HTH araC/xylS-type" evidence="5">
    <location>
        <begin position="168"/>
        <end position="266"/>
    </location>
</feature>
<evidence type="ECO:0000313" key="7">
    <source>
        <dbReference type="Proteomes" id="UP001331691"/>
    </source>
</evidence>
<reference evidence="6 7" key="1">
    <citation type="submission" date="2023-10" db="EMBL/GenBank/DDBJ databases">
        <title>Wastewater isolates of ESBL- and carbapenemase-producing Gram-negative bacteria from New Zealand.</title>
        <authorList>
            <person name="Straub C."/>
            <person name="Weaver L."/>
            <person name="Cornelius A."/>
            <person name="Mcgill E."/>
            <person name="Dyet K."/>
            <person name="White L."/>
            <person name="Pattis I."/>
        </authorList>
    </citation>
    <scope>NUCLEOTIDE SEQUENCE [LARGE SCALE GENOMIC DNA]</scope>
    <source>
        <strain evidence="6 7">ESBL09</strain>
    </source>
</reference>
<evidence type="ECO:0000256" key="4">
    <source>
        <dbReference type="SAM" id="MobiDB-lite"/>
    </source>
</evidence>
<dbReference type="Gene3D" id="1.10.10.60">
    <property type="entry name" value="Homeodomain-like"/>
    <property type="match status" value="2"/>
</dbReference>
<keyword evidence="2" id="KW-0238">DNA-binding</keyword>
<dbReference type="AlphaFoldDB" id="A0AB35X2Z1"/>
<protein>
    <submittedName>
        <fullName evidence="6">Helix-turn-helix domain-containing protein</fullName>
    </submittedName>
</protein>
<dbReference type="PROSITE" id="PS01124">
    <property type="entry name" value="HTH_ARAC_FAMILY_2"/>
    <property type="match status" value="1"/>
</dbReference>
<dbReference type="EMBL" id="JAZKKV010000001">
    <property type="protein sequence ID" value="MEE9653929.1"/>
    <property type="molecule type" value="Genomic_DNA"/>
</dbReference>
<feature type="compositionally biased region" description="Low complexity" evidence="4">
    <location>
        <begin position="259"/>
        <end position="272"/>
    </location>
</feature>
<dbReference type="SUPFAM" id="SSF46689">
    <property type="entry name" value="Homeodomain-like"/>
    <property type="match status" value="2"/>
</dbReference>